<keyword evidence="3 5" id="KW-0378">Hydrolase</keyword>
<dbReference type="PANTHER" id="PTHR45953">
    <property type="entry name" value="IDURONATE 2-SULFATASE"/>
    <property type="match status" value="1"/>
</dbReference>
<dbReference type="PROSITE" id="PS00523">
    <property type="entry name" value="SULFATASE_1"/>
    <property type="match status" value="1"/>
</dbReference>
<dbReference type="PANTHER" id="PTHR45953:SF1">
    <property type="entry name" value="IDURONATE 2-SULFATASE"/>
    <property type="match status" value="1"/>
</dbReference>
<evidence type="ECO:0000256" key="2">
    <source>
        <dbReference type="ARBA" id="ARBA00022723"/>
    </source>
</evidence>
<evidence type="ECO:0000313" key="6">
    <source>
        <dbReference type="Proteomes" id="UP000254945"/>
    </source>
</evidence>
<name>A0A378W833_9MYCO</name>
<dbReference type="STRING" id="1796.ABW05_13430"/>
<feature type="domain" description="Sulfatase N-terminal" evidence="4">
    <location>
        <begin position="7"/>
        <end position="280"/>
    </location>
</feature>
<accession>A0A378W833</accession>
<dbReference type="GO" id="GO:0046872">
    <property type="term" value="F:metal ion binding"/>
    <property type="evidence" value="ECO:0007669"/>
    <property type="project" value="UniProtKB-KW"/>
</dbReference>
<dbReference type="InterPro" id="IPR017850">
    <property type="entry name" value="Alkaline_phosphatase_core_sf"/>
</dbReference>
<dbReference type="InterPro" id="IPR000917">
    <property type="entry name" value="Sulfatase_N"/>
</dbReference>
<dbReference type="InterPro" id="IPR024607">
    <property type="entry name" value="Sulfatase_CS"/>
</dbReference>
<gene>
    <name evidence="5" type="primary">betC_2</name>
    <name evidence="5" type="ORF">NCTC4524_04270</name>
</gene>
<organism evidence="5 6">
    <name type="scientific">Mycolicibacterium senegalense</name>
    <dbReference type="NCBI Taxonomy" id="1796"/>
    <lineage>
        <taxon>Bacteria</taxon>
        <taxon>Bacillati</taxon>
        <taxon>Actinomycetota</taxon>
        <taxon>Actinomycetes</taxon>
        <taxon>Mycobacteriales</taxon>
        <taxon>Mycobacteriaceae</taxon>
        <taxon>Mycolicibacterium</taxon>
    </lineage>
</organism>
<dbReference type="GO" id="GO:0047753">
    <property type="term" value="F:choline-sulfatase activity"/>
    <property type="evidence" value="ECO:0007669"/>
    <property type="project" value="UniProtKB-EC"/>
</dbReference>
<evidence type="ECO:0000256" key="1">
    <source>
        <dbReference type="ARBA" id="ARBA00008779"/>
    </source>
</evidence>
<dbReference type="RefSeq" id="WP_036389557.1">
    <property type="nucleotide sequence ID" value="NZ_CP081000.1"/>
</dbReference>
<evidence type="ECO:0000256" key="3">
    <source>
        <dbReference type="ARBA" id="ARBA00022801"/>
    </source>
</evidence>
<keyword evidence="2" id="KW-0479">Metal-binding</keyword>
<dbReference type="GO" id="GO:0005737">
    <property type="term" value="C:cytoplasm"/>
    <property type="evidence" value="ECO:0007669"/>
    <property type="project" value="TreeGrafter"/>
</dbReference>
<proteinExistence type="inferred from homology"/>
<evidence type="ECO:0000259" key="4">
    <source>
        <dbReference type="Pfam" id="PF00884"/>
    </source>
</evidence>
<sequence>MTEPQQQNLLVVHWHDLGRHLGVYGHPDVASPHLDQLAAEGILFTRAHATAPLCSPSRGSLFTGRYPQSNGLVGLAHHGWEYRAGVRTLPHILSESGWHTALFGMQHETSYPAKLGYDEYDVSNSFCEYVVEQASAWLADAPRKPFLLTTGFFETHRPYPRDRYEPADTGSVEVPDYLPDTGEVRGDLAEFYGSIAVADAKVGELLDALATAGLDQNTWVVFMTDHGPALPRAKSTLYDAGTGITLIVRPPRGAGVAPRRYDELFSGVDLLPTLLELLGVDVPDDIEGLSHASNLTTTTTEAAEIRSEVYTTKTYHDSFDPIRAIRTKEYSYIENYAPRPLLDLPWDIADSPPGRALGAAVSEPRPDRELYDLVADPTERNNLLGPGATDKAEAIAENLALLLNDWRQKTLDVIPSEFAGTRISERYTQTYLSIHGRPATSRSAIAADRGITDTHQ</sequence>
<dbReference type="Gene3D" id="3.40.720.10">
    <property type="entry name" value="Alkaline Phosphatase, subunit A"/>
    <property type="match status" value="1"/>
</dbReference>
<evidence type="ECO:0000313" key="5">
    <source>
        <dbReference type="EMBL" id="SUA28290.1"/>
    </source>
</evidence>
<reference evidence="5 6" key="1">
    <citation type="submission" date="2018-06" db="EMBL/GenBank/DDBJ databases">
        <authorList>
            <consortium name="Pathogen Informatics"/>
            <person name="Doyle S."/>
        </authorList>
    </citation>
    <scope>NUCLEOTIDE SEQUENCE [LARGE SCALE GENOMIC DNA]</scope>
    <source>
        <strain evidence="5 6">NCTC4524</strain>
    </source>
</reference>
<dbReference type="Proteomes" id="UP000254945">
    <property type="component" value="Unassembled WGS sequence"/>
</dbReference>
<dbReference type="CDD" id="cd16027">
    <property type="entry name" value="SGSH"/>
    <property type="match status" value="1"/>
</dbReference>
<dbReference type="EMBL" id="UGQQ01000002">
    <property type="protein sequence ID" value="SUA28290.1"/>
    <property type="molecule type" value="Genomic_DNA"/>
</dbReference>
<dbReference type="AlphaFoldDB" id="A0A378W833"/>
<dbReference type="SUPFAM" id="SSF53649">
    <property type="entry name" value="Alkaline phosphatase-like"/>
    <property type="match status" value="1"/>
</dbReference>
<dbReference type="Pfam" id="PF00884">
    <property type="entry name" value="Sulfatase"/>
    <property type="match status" value="1"/>
</dbReference>
<protein>
    <submittedName>
        <fullName evidence="5">Sulfatase</fullName>
        <ecNumber evidence="5">3.1.6.6</ecNumber>
    </submittedName>
</protein>
<dbReference type="EC" id="3.1.6.6" evidence="5"/>
<comment type="similarity">
    <text evidence="1">Belongs to the sulfatase family.</text>
</comment>